<feature type="transmembrane region" description="Helical" evidence="1">
    <location>
        <begin position="126"/>
        <end position="144"/>
    </location>
</feature>
<evidence type="ECO:0000313" key="3">
    <source>
        <dbReference type="Proteomes" id="UP000008461"/>
    </source>
</evidence>
<evidence type="ECO:0000256" key="1">
    <source>
        <dbReference type="SAM" id="Phobius"/>
    </source>
</evidence>
<keyword evidence="3" id="KW-1185">Reference proteome</keyword>
<keyword evidence="1" id="KW-0472">Membrane</keyword>
<dbReference type="OrthoDB" id="1453741at2"/>
<protein>
    <submittedName>
        <fullName evidence="2">Transmembrane protein</fullName>
    </submittedName>
</protein>
<reference key="2">
    <citation type="submission" date="2011-04" db="EMBL/GenBank/DDBJ databases">
        <title>Complete sequence of chromosome of Haliscomenobacter hydrossis DSM 1100.</title>
        <authorList>
            <consortium name="US DOE Joint Genome Institute (JGI-PGF)"/>
            <person name="Lucas S."/>
            <person name="Han J."/>
            <person name="Lapidus A."/>
            <person name="Bruce D."/>
            <person name="Goodwin L."/>
            <person name="Pitluck S."/>
            <person name="Peters L."/>
            <person name="Kyrpides N."/>
            <person name="Mavromatis K."/>
            <person name="Ivanova N."/>
            <person name="Ovchinnikova G."/>
            <person name="Pagani I."/>
            <person name="Daligault H."/>
            <person name="Detter J.C."/>
            <person name="Han C."/>
            <person name="Land M."/>
            <person name="Hauser L."/>
            <person name="Markowitz V."/>
            <person name="Cheng J.-F."/>
            <person name="Hugenholtz P."/>
            <person name="Woyke T."/>
            <person name="Wu D."/>
            <person name="Verbarg S."/>
            <person name="Frueling A."/>
            <person name="Brambilla E."/>
            <person name="Klenk H.-P."/>
            <person name="Eisen J.A."/>
        </authorList>
    </citation>
    <scope>NUCLEOTIDE SEQUENCE</scope>
    <source>
        <strain>DSM 1100</strain>
    </source>
</reference>
<feature type="transmembrane region" description="Helical" evidence="1">
    <location>
        <begin position="48"/>
        <end position="68"/>
    </location>
</feature>
<sequence>MKNFIRFTAMLFTAITLSALMTHLLELRVKINLSKDNYQTVQAIYSGWQWLGIFEIGAILLTLIWVMIERKAPAIYPLLLSALVCFIVSLVIFFTYTFPANQATDNWTNLPGNWDELRKTWEYSHAIRAILSLVGFSILVIALLNKDSVRPA</sequence>
<accession>F4L2Z6</accession>
<reference evidence="2 3" key="1">
    <citation type="journal article" date="2011" name="Stand. Genomic Sci.">
        <title>Complete genome sequence of Haliscomenobacter hydrossis type strain (O).</title>
        <authorList>
            <consortium name="US DOE Joint Genome Institute (JGI-PGF)"/>
            <person name="Daligault H."/>
            <person name="Lapidus A."/>
            <person name="Zeytun A."/>
            <person name="Nolan M."/>
            <person name="Lucas S."/>
            <person name="Del Rio T.G."/>
            <person name="Tice H."/>
            <person name="Cheng J.F."/>
            <person name="Tapia R."/>
            <person name="Han C."/>
            <person name="Goodwin L."/>
            <person name="Pitluck S."/>
            <person name="Liolios K."/>
            <person name="Pagani I."/>
            <person name="Ivanova N."/>
            <person name="Huntemann M."/>
            <person name="Mavromatis K."/>
            <person name="Mikhailova N."/>
            <person name="Pati A."/>
            <person name="Chen A."/>
            <person name="Palaniappan K."/>
            <person name="Land M."/>
            <person name="Hauser L."/>
            <person name="Brambilla E.M."/>
            <person name="Rohde M."/>
            <person name="Verbarg S."/>
            <person name="Goker M."/>
            <person name="Bristow J."/>
            <person name="Eisen J.A."/>
            <person name="Markowitz V."/>
            <person name="Hugenholtz P."/>
            <person name="Kyrpides N.C."/>
            <person name="Klenk H.P."/>
            <person name="Woyke T."/>
        </authorList>
    </citation>
    <scope>NUCLEOTIDE SEQUENCE [LARGE SCALE GENOMIC DNA]</scope>
    <source>
        <strain evidence="3">ATCC 27775 / DSM 1100 / LMG 10767 / O</strain>
    </source>
</reference>
<keyword evidence="1" id="KW-1133">Transmembrane helix</keyword>
<evidence type="ECO:0000313" key="2">
    <source>
        <dbReference type="EMBL" id="AEE49676.1"/>
    </source>
</evidence>
<dbReference type="RefSeq" id="WP_013764229.1">
    <property type="nucleotide sequence ID" value="NC_015510.1"/>
</dbReference>
<organism evidence="2 3">
    <name type="scientific">Haliscomenobacter hydrossis (strain ATCC 27775 / DSM 1100 / LMG 10767 / O)</name>
    <dbReference type="NCBI Taxonomy" id="760192"/>
    <lineage>
        <taxon>Bacteria</taxon>
        <taxon>Pseudomonadati</taxon>
        <taxon>Bacteroidota</taxon>
        <taxon>Saprospiria</taxon>
        <taxon>Saprospirales</taxon>
        <taxon>Haliscomenobacteraceae</taxon>
        <taxon>Haliscomenobacter</taxon>
    </lineage>
</organism>
<gene>
    <name evidence="2" type="ordered locus">Halhy_1788</name>
</gene>
<dbReference type="eggNOG" id="ENOG5032EN9">
    <property type="taxonomic scope" value="Bacteria"/>
</dbReference>
<dbReference type="STRING" id="760192.Halhy_1788"/>
<dbReference type="EMBL" id="CP002691">
    <property type="protein sequence ID" value="AEE49676.1"/>
    <property type="molecule type" value="Genomic_DNA"/>
</dbReference>
<name>F4L2Z6_HALH1</name>
<dbReference type="InterPro" id="IPR013901">
    <property type="entry name" value="Anthrone_oxy"/>
</dbReference>
<keyword evidence="1 2" id="KW-0812">Transmembrane</keyword>
<dbReference type="HOGENOM" id="CLU_128115_0_0_10"/>
<feature type="transmembrane region" description="Helical" evidence="1">
    <location>
        <begin position="75"/>
        <end position="98"/>
    </location>
</feature>
<dbReference type="Pfam" id="PF08592">
    <property type="entry name" value="Anthrone_oxy"/>
    <property type="match status" value="1"/>
</dbReference>
<proteinExistence type="predicted"/>
<dbReference type="AlphaFoldDB" id="F4L2Z6"/>
<dbReference type="KEGG" id="hhy:Halhy_1788"/>
<dbReference type="Proteomes" id="UP000008461">
    <property type="component" value="Chromosome"/>
</dbReference>